<sequence>FPGFAGEVARSIQPRRRSLARWSKALLALGSVGRCFTPSRRTGFRPFPPRQNHLGGSTAAIRAGVEPIADLSQRSTRLVGHGRSFAQGCCRR</sequence>
<protein>
    <submittedName>
        <fullName evidence="1">Uncharacterized protein</fullName>
    </submittedName>
</protein>
<proteinExistence type="predicted"/>
<keyword evidence="2" id="KW-1185">Reference proteome</keyword>
<reference evidence="1 2" key="1">
    <citation type="submission" date="2019-01" db="EMBL/GenBank/DDBJ databases">
        <authorList>
            <person name="Sayadi A."/>
        </authorList>
    </citation>
    <scope>NUCLEOTIDE SEQUENCE [LARGE SCALE GENOMIC DNA]</scope>
</reference>
<evidence type="ECO:0000313" key="1">
    <source>
        <dbReference type="EMBL" id="VEN34696.1"/>
    </source>
</evidence>
<evidence type="ECO:0000313" key="2">
    <source>
        <dbReference type="Proteomes" id="UP000410492"/>
    </source>
</evidence>
<feature type="non-terminal residue" evidence="1">
    <location>
        <position position="1"/>
    </location>
</feature>
<dbReference type="EMBL" id="CAACVG010000926">
    <property type="protein sequence ID" value="VEN34696.1"/>
    <property type="molecule type" value="Genomic_DNA"/>
</dbReference>
<dbReference type="OrthoDB" id="10501791at2759"/>
<dbReference type="Proteomes" id="UP000410492">
    <property type="component" value="Unassembled WGS sequence"/>
</dbReference>
<name>A0A653BGJ3_CALMS</name>
<dbReference type="AlphaFoldDB" id="A0A653BGJ3"/>
<gene>
    <name evidence="1" type="ORF">CALMAC_LOCUS812</name>
</gene>
<accession>A0A653BGJ3</accession>
<organism evidence="1 2">
    <name type="scientific">Callosobruchus maculatus</name>
    <name type="common">Southern cowpea weevil</name>
    <name type="synonym">Pulse bruchid</name>
    <dbReference type="NCBI Taxonomy" id="64391"/>
    <lineage>
        <taxon>Eukaryota</taxon>
        <taxon>Metazoa</taxon>
        <taxon>Ecdysozoa</taxon>
        <taxon>Arthropoda</taxon>
        <taxon>Hexapoda</taxon>
        <taxon>Insecta</taxon>
        <taxon>Pterygota</taxon>
        <taxon>Neoptera</taxon>
        <taxon>Endopterygota</taxon>
        <taxon>Coleoptera</taxon>
        <taxon>Polyphaga</taxon>
        <taxon>Cucujiformia</taxon>
        <taxon>Chrysomeloidea</taxon>
        <taxon>Chrysomelidae</taxon>
        <taxon>Bruchinae</taxon>
        <taxon>Bruchini</taxon>
        <taxon>Callosobruchus</taxon>
    </lineage>
</organism>